<accession>A0A0F5FNH2</accession>
<protein>
    <submittedName>
        <fullName evidence="2">Uncharacterized protein</fullName>
    </submittedName>
</protein>
<feature type="transmembrane region" description="Helical" evidence="1">
    <location>
        <begin position="25"/>
        <end position="44"/>
    </location>
</feature>
<dbReference type="AlphaFoldDB" id="A0A0F5FNH2"/>
<proteinExistence type="predicted"/>
<gene>
    <name evidence="2" type="ORF">VE25_18015</name>
</gene>
<evidence type="ECO:0000313" key="2">
    <source>
        <dbReference type="EMBL" id="KKB10444.1"/>
    </source>
</evidence>
<dbReference type="PATRIC" id="fig|443610.3.peg.1906"/>
<keyword evidence="1" id="KW-0812">Transmembrane</keyword>
<feature type="transmembrane region" description="Helical" evidence="1">
    <location>
        <begin position="56"/>
        <end position="75"/>
    </location>
</feature>
<sequence>MTERIRRDNALRAAEQYAPSPKSSILTYGIVAMVLAGILLYVVSSFYDIDLSGRPQIVAGIIALAVVGGIGLRWWRRRKSNIAFQTEYQRRSQP</sequence>
<evidence type="ECO:0000256" key="1">
    <source>
        <dbReference type="SAM" id="Phobius"/>
    </source>
</evidence>
<keyword evidence="1" id="KW-1133">Transmembrane helix</keyword>
<dbReference type="RefSeq" id="WP_046110052.1">
    <property type="nucleotide sequence ID" value="NZ_JZEX01000151.1"/>
</dbReference>
<keyword evidence="1" id="KW-0472">Membrane</keyword>
<comment type="caution">
    <text evidence="2">The sequence shown here is derived from an EMBL/GenBank/DDBJ whole genome shotgun (WGS) entry which is preliminary data.</text>
</comment>
<dbReference type="Proteomes" id="UP000033632">
    <property type="component" value="Unassembled WGS sequence"/>
</dbReference>
<reference evidence="2 3" key="1">
    <citation type="submission" date="2015-03" db="EMBL/GenBank/DDBJ databases">
        <authorList>
            <person name="Hassan Y.I."/>
            <person name="Lepp D."/>
            <person name="Li X.-Z."/>
            <person name="Zhou T."/>
        </authorList>
    </citation>
    <scope>NUCLEOTIDE SEQUENCE [LARGE SCALE GENOMIC DNA]</scope>
    <source>
        <strain evidence="2 3">BD-c194</strain>
    </source>
</reference>
<dbReference type="EMBL" id="JZEX01000151">
    <property type="protein sequence ID" value="KKB10444.1"/>
    <property type="molecule type" value="Genomic_DNA"/>
</dbReference>
<name>A0A0F5FNH2_9HYPH</name>
<dbReference type="STRING" id="443610.VE25_18015"/>
<organism evidence="2 3">
    <name type="scientific">Devosia geojensis</name>
    <dbReference type="NCBI Taxonomy" id="443610"/>
    <lineage>
        <taxon>Bacteria</taxon>
        <taxon>Pseudomonadati</taxon>
        <taxon>Pseudomonadota</taxon>
        <taxon>Alphaproteobacteria</taxon>
        <taxon>Hyphomicrobiales</taxon>
        <taxon>Devosiaceae</taxon>
        <taxon>Devosia</taxon>
    </lineage>
</organism>
<evidence type="ECO:0000313" key="3">
    <source>
        <dbReference type="Proteomes" id="UP000033632"/>
    </source>
</evidence>
<keyword evidence="3" id="KW-1185">Reference proteome</keyword>